<gene>
    <name evidence="2" type="ORF">SAMN02745165_01002</name>
</gene>
<keyword evidence="1" id="KW-0812">Transmembrane</keyword>
<dbReference type="Proteomes" id="UP000184171">
    <property type="component" value="Unassembled WGS sequence"/>
</dbReference>
<reference evidence="2 3" key="1">
    <citation type="submission" date="2016-11" db="EMBL/GenBank/DDBJ databases">
        <authorList>
            <person name="Jaros S."/>
            <person name="Januszkiewicz K."/>
            <person name="Wedrychowicz H."/>
        </authorList>
    </citation>
    <scope>NUCLEOTIDE SEQUENCE [LARGE SCALE GENOMIC DNA]</scope>
    <source>
        <strain evidence="2 3">DSM 5091</strain>
    </source>
</reference>
<keyword evidence="3" id="KW-1185">Reference proteome</keyword>
<dbReference type="EMBL" id="FQZT01000002">
    <property type="protein sequence ID" value="SHI82420.1"/>
    <property type="molecule type" value="Genomic_DNA"/>
</dbReference>
<name>A0A1M6EAP8_MALRU</name>
<accession>A0A1M6EAP8</accession>
<sequence length="128" mass="14563">MSFYPHQSNSRRNKRDQTKDPLMKILTWSNAIAAIVLFAAICVTALAKPESVTFFDHYFQVNVYRRPHWNMVLVDYIAALLALSGIVSIIGLIVNSQRLKRKGDYVRATLVICLMMSIAGLGLYFFYA</sequence>
<keyword evidence="1" id="KW-0472">Membrane</keyword>
<protein>
    <submittedName>
        <fullName evidence="2">Uncharacterized protein</fullName>
    </submittedName>
</protein>
<feature type="transmembrane region" description="Helical" evidence="1">
    <location>
        <begin position="71"/>
        <end position="93"/>
    </location>
</feature>
<organism evidence="2 3">
    <name type="scientific">Malonomonas rubra DSM 5091</name>
    <dbReference type="NCBI Taxonomy" id="1122189"/>
    <lineage>
        <taxon>Bacteria</taxon>
        <taxon>Pseudomonadati</taxon>
        <taxon>Thermodesulfobacteriota</taxon>
        <taxon>Desulfuromonadia</taxon>
        <taxon>Desulfuromonadales</taxon>
        <taxon>Geopsychrobacteraceae</taxon>
        <taxon>Malonomonas</taxon>
    </lineage>
</organism>
<proteinExistence type="predicted"/>
<evidence type="ECO:0000256" key="1">
    <source>
        <dbReference type="SAM" id="Phobius"/>
    </source>
</evidence>
<dbReference type="STRING" id="1122189.SAMN02745165_01002"/>
<evidence type="ECO:0000313" key="3">
    <source>
        <dbReference type="Proteomes" id="UP000184171"/>
    </source>
</evidence>
<feature type="transmembrane region" description="Helical" evidence="1">
    <location>
        <begin position="105"/>
        <end position="127"/>
    </location>
</feature>
<keyword evidence="1" id="KW-1133">Transmembrane helix</keyword>
<evidence type="ECO:0000313" key="2">
    <source>
        <dbReference type="EMBL" id="SHI82420.1"/>
    </source>
</evidence>
<dbReference type="AlphaFoldDB" id="A0A1M6EAP8"/>